<dbReference type="Gene3D" id="3.90.1300.10">
    <property type="entry name" value="Amidase signature (AS) domain"/>
    <property type="match status" value="2"/>
</dbReference>
<organism evidence="3">
    <name type="scientific">Nonomuraea longicatena</name>
    <dbReference type="NCBI Taxonomy" id="83682"/>
    <lineage>
        <taxon>Bacteria</taxon>
        <taxon>Bacillati</taxon>
        <taxon>Actinomycetota</taxon>
        <taxon>Actinomycetes</taxon>
        <taxon>Streptosporangiales</taxon>
        <taxon>Streptosporangiaceae</taxon>
        <taxon>Nonomuraea</taxon>
    </lineage>
</organism>
<dbReference type="Pfam" id="PF01425">
    <property type="entry name" value="Amidase"/>
    <property type="match status" value="1"/>
</dbReference>
<evidence type="ECO:0000313" key="3">
    <source>
        <dbReference type="EMBL" id="ACN29700.1"/>
    </source>
</evidence>
<evidence type="ECO:0000256" key="1">
    <source>
        <dbReference type="ARBA" id="ARBA00009199"/>
    </source>
</evidence>
<dbReference type="GO" id="GO:0003824">
    <property type="term" value="F:catalytic activity"/>
    <property type="evidence" value="ECO:0007669"/>
    <property type="project" value="InterPro"/>
</dbReference>
<dbReference type="InterPro" id="IPR023631">
    <property type="entry name" value="Amidase_dom"/>
</dbReference>
<dbReference type="InterPro" id="IPR036928">
    <property type="entry name" value="AS_sf"/>
</dbReference>
<dbReference type="EMBL" id="FJ031030">
    <property type="protein sequence ID" value="ACN29700.1"/>
    <property type="molecule type" value="Genomic_DNA"/>
</dbReference>
<keyword evidence="5" id="KW-1185">Reference proteome</keyword>
<evidence type="ECO:0000313" key="5">
    <source>
        <dbReference type="Proteomes" id="UP001501578"/>
    </source>
</evidence>
<accession>C9W331</accession>
<reference evidence="3" key="1">
    <citation type="submission" date="2008-08" db="EMBL/GenBank/DDBJ databases">
        <authorList>
            <person name="Chiu H.-T."/>
        </authorList>
    </citation>
    <scope>NUCLEOTIDE SEQUENCE</scope>
    <source>
        <strain evidence="3">NRRL15532</strain>
    </source>
</reference>
<dbReference type="PANTHER" id="PTHR11895:SF7">
    <property type="entry name" value="GLUTAMYL-TRNA(GLN) AMIDOTRANSFERASE SUBUNIT A, MITOCHONDRIAL"/>
    <property type="match status" value="1"/>
</dbReference>
<sequence>MLWAGKSAVEIAAAVRAGEVTPATVMADHLRVITEREPRVSAFRLVRKQAIDEARAVGARGDLARLPLAGVPVAVKDNLAVAGETPRHGSAAVGTARAAADHPAVARLRAAGAVIVGLTNMPELGLVGFGDSAFGTVRNPWSPARTAGGSSSGSAAAVSAGMVPIALGNDGMGSLRIPAACCGVLAVKPGPGLVPPPDDDWAGLTENGPLAWNIADLSLALSVLAATPALATAWRDGSRSLRVAYAPQPLPFGLPMDPQFRAAVRAAAATLRRAGHTTTRHRRRMPQWLGLSTAAFWLSRAAAAVDTADASDLKPEDPDTMRAAAQVTALGARGTALDSGQDLGKGPAQDIGAGAVHGSARTVTVRVLERRTRALARAGRILRTLGLDGAKGRERWRSQAADDWFADADVILTPTLAAPPPNAARWGERGLIRNLLANASYAPVTGMWNMSGWPALSVPIATHTTGVPISVQLIARPGSDHLLLALAAHLTDAHPPVRAPGYSL</sequence>
<proteinExistence type="inferred from homology"/>
<dbReference type="PANTHER" id="PTHR11895">
    <property type="entry name" value="TRANSAMIDASE"/>
    <property type="match status" value="1"/>
</dbReference>
<evidence type="ECO:0000259" key="2">
    <source>
        <dbReference type="Pfam" id="PF01425"/>
    </source>
</evidence>
<gene>
    <name evidence="4" type="ORF">GCM10009560_48320</name>
</gene>
<dbReference type="SUPFAM" id="SSF75304">
    <property type="entry name" value="Amidase signature (AS) enzymes"/>
    <property type="match status" value="1"/>
</dbReference>
<evidence type="ECO:0000313" key="4">
    <source>
        <dbReference type="EMBL" id="GAA0938403.1"/>
    </source>
</evidence>
<dbReference type="EMBL" id="BAAAHQ010000024">
    <property type="protein sequence ID" value="GAA0938403.1"/>
    <property type="molecule type" value="Genomic_DNA"/>
</dbReference>
<dbReference type="AlphaFoldDB" id="C9W331"/>
<dbReference type="Proteomes" id="UP001501578">
    <property type="component" value="Unassembled WGS sequence"/>
</dbReference>
<reference evidence="4 5" key="3">
    <citation type="journal article" date="2019" name="Int. J. Syst. Evol. Microbiol.">
        <title>The Global Catalogue of Microorganisms (GCM) 10K type strain sequencing project: providing services to taxonomists for standard genome sequencing and annotation.</title>
        <authorList>
            <consortium name="The Broad Institute Genomics Platform"/>
            <consortium name="The Broad Institute Genome Sequencing Center for Infectious Disease"/>
            <person name="Wu L."/>
            <person name="Ma J."/>
        </authorList>
    </citation>
    <scope>NUCLEOTIDE SEQUENCE [LARGE SCALE GENOMIC DNA]</scope>
    <source>
        <strain evidence="4 5">JCM 11136</strain>
    </source>
</reference>
<comment type="similarity">
    <text evidence="1">Belongs to the amidase family.</text>
</comment>
<protein>
    <submittedName>
        <fullName evidence="3">Putative amidase</fullName>
    </submittedName>
</protein>
<reference evidence="4" key="4">
    <citation type="submission" date="2023-12" db="EMBL/GenBank/DDBJ databases">
        <authorList>
            <person name="Sun Q."/>
            <person name="Inoue M."/>
        </authorList>
    </citation>
    <scope>NUCLEOTIDE SEQUENCE</scope>
    <source>
        <strain evidence="4">JCM 11136</strain>
    </source>
</reference>
<dbReference type="InterPro" id="IPR000120">
    <property type="entry name" value="Amidase"/>
</dbReference>
<feature type="domain" description="Amidase" evidence="2">
    <location>
        <begin position="35"/>
        <end position="484"/>
    </location>
</feature>
<dbReference type="RefSeq" id="WP_343952261.1">
    <property type="nucleotide sequence ID" value="NZ_BAAAHQ010000024.1"/>
</dbReference>
<reference evidence="3" key="2">
    <citation type="journal article" date="2009" name="Mol. Biosyst.">
        <title>Molecular cloning, sequence analysis and functional characterization of the gene cluster for biosynthesis of K-252a and its analogs.</title>
        <authorList>
            <person name="Chiu H.T."/>
            <person name="Chen Y.L."/>
            <person name="Chen C.Y."/>
            <person name="Jin C."/>
            <person name="Lee M.N."/>
            <person name="Lin Y.C."/>
        </authorList>
    </citation>
    <scope>NUCLEOTIDE SEQUENCE</scope>
    <source>
        <strain evidence="3">NRRL15532</strain>
    </source>
</reference>
<name>C9W331_9ACTN</name>